<protein>
    <submittedName>
        <fullName evidence="2">GNAT family N-acetyltransferase</fullName>
    </submittedName>
</protein>
<dbReference type="Gene3D" id="3.40.630.30">
    <property type="match status" value="1"/>
</dbReference>
<dbReference type="PROSITE" id="PS51186">
    <property type="entry name" value="GNAT"/>
    <property type="match status" value="1"/>
</dbReference>
<proteinExistence type="predicted"/>
<dbReference type="EMBL" id="JACOPQ010000008">
    <property type="protein sequence ID" value="MBC5737595.1"/>
    <property type="molecule type" value="Genomic_DNA"/>
</dbReference>
<reference evidence="2" key="1">
    <citation type="submission" date="2020-08" db="EMBL/GenBank/DDBJ databases">
        <title>Genome public.</title>
        <authorList>
            <person name="Liu C."/>
            <person name="Sun Q."/>
        </authorList>
    </citation>
    <scope>NUCLEOTIDE SEQUENCE</scope>
    <source>
        <strain evidence="2">NSJ-52</strain>
    </source>
</reference>
<dbReference type="PANTHER" id="PTHR43328">
    <property type="entry name" value="ACETYLTRANSFERASE-RELATED"/>
    <property type="match status" value="1"/>
</dbReference>
<sequence>MTCKIREWKLSDAKAVASALSNTKIQDNLRDGLPYPYTEQDGVDFISAMLSADENETFAFAITVDGKVIGSIGVFRQGNIHRQTAELGYYIAEEYWGKGIMTEAVRQICMYVFDKSDIIRIYAEPFAYNAASCRVLEKAGFQYEGTLRSNAVKNGEVIDMKMYSLLKTEI</sequence>
<dbReference type="SUPFAM" id="SSF55729">
    <property type="entry name" value="Acyl-CoA N-acyltransferases (Nat)"/>
    <property type="match status" value="1"/>
</dbReference>
<gene>
    <name evidence="2" type="ORF">H8S62_11320</name>
</gene>
<dbReference type="AlphaFoldDB" id="A0A8J6JNX5"/>
<dbReference type="InterPro" id="IPR016181">
    <property type="entry name" value="Acyl_CoA_acyltransferase"/>
</dbReference>
<dbReference type="RefSeq" id="WP_186919401.1">
    <property type="nucleotide sequence ID" value="NZ_JACOPQ010000008.1"/>
</dbReference>
<name>A0A8J6JNX5_9FIRM</name>
<dbReference type="CDD" id="cd04301">
    <property type="entry name" value="NAT_SF"/>
    <property type="match status" value="1"/>
</dbReference>
<keyword evidence="3" id="KW-1185">Reference proteome</keyword>
<dbReference type="PANTHER" id="PTHR43328:SF1">
    <property type="entry name" value="N-ACETYLTRANSFERASE DOMAIN-CONTAINING PROTEIN"/>
    <property type="match status" value="1"/>
</dbReference>
<dbReference type="Proteomes" id="UP000607645">
    <property type="component" value="Unassembled WGS sequence"/>
</dbReference>
<evidence type="ECO:0000313" key="2">
    <source>
        <dbReference type="EMBL" id="MBC5737595.1"/>
    </source>
</evidence>
<evidence type="ECO:0000313" key="3">
    <source>
        <dbReference type="Proteomes" id="UP000607645"/>
    </source>
</evidence>
<dbReference type="InterPro" id="IPR000182">
    <property type="entry name" value="GNAT_dom"/>
</dbReference>
<organism evidence="2 3">
    <name type="scientific">Lawsonibacter faecis</name>
    <dbReference type="NCBI Taxonomy" id="2763052"/>
    <lineage>
        <taxon>Bacteria</taxon>
        <taxon>Bacillati</taxon>
        <taxon>Bacillota</taxon>
        <taxon>Clostridia</taxon>
        <taxon>Eubacteriales</taxon>
        <taxon>Oscillospiraceae</taxon>
        <taxon>Lawsonibacter</taxon>
    </lineage>
</organism>
<dbReference type="Pfam" id="PF13302">
    <property type="entry name" value="Acetyltransf_3"/>
    <property type="match status" value="1"/>
</dbReference>
<evidence type="ECO:0000259" key="1">
    <source>
        <dbReference type="PROSITE" id="PS51186"/>
    </source>
</evidence>
<feature type="domain" description="N-acetyltransferase" evidence="1">
    <location>
        <begin position="3"/>
        <end position="164"/>
    </location>
</feature>
<comment type="caution">
    <text evidence="2">The sequence shown here is derived from an EMBL/GenBank/DDBJ whole genome shotgun (WGS) entry which is preliminary data.</text>
</comment>
<accession>A0A8J6JNX5</accession>
<dbReference type="GO" id="GO:0016747">
    <property type="term" value="F:acyltransferase activity, transferring groups other than amino-acyl groups"/>
    <property type="evidence" value="ECO:0007669"/>
    <property type="project" value="InterPro"/>
</dbReference>